<reference evidence="1" key="2">
    <citation type="journal article" date="2015" name="Genome Announc.">
        <title>Draft Genome Sequence of Filamentous Marine Cyanobacterium Lyngbya confervoides Strain BDU141951.</title>
        <authorList>
            <person name="Chandrababunaidu M.M."/>
            <person name="Sen D."/>
            <person name="Tripathy S."/>
        </authorList>
    </citation>
    <scope>NUCLEOTIDE SEQUENCE</scope>
    <source>
        <strain evidence="1">BDU141951</strain>
    </source>
</reference>
<gene>
    <name evidence="1" type="ORF">QQ91_009740</name>
</gene>
<dbReference type="Gene3D" id="3.30.70.100">
    <property type="match status" value="1"/>
</dbReference>
<organism evidence="1">
    <name type="scientific">Lyngbya confervoides BDU141951</name>
    <dbReference type="NCBI Taxonomy" id="1574623"/>
    <lineage>
        <taxon>Bacteria</taxon>
        <taxon>Bacillati</taxon>
        <taxon>Cyanobacteriota</taxon>
        <taxon>Cyanophyceae</taxon>
        <taxon>Oscillatoriophycideae</taxon>
        <taxon>Oscillatoriales</taxon>
        <taxon>Microcoleaceae</taxon>
        <taxon>Lyngbya</taxon>
    </lineage>
</organism>
<keyword evidence="1" id="KW-0503">Monooxygenase</keyword>
<proteinExistence type="predicted"/>
<reference evidence="1" key="3">
    <citation type="submission" date="2020-02" db="EMBL/GenBank/DDBJ databases">
        <authorList>
            <person name="Sarangi A.N."/>
            <person name="Ghosh S."/>
            <person name="Mukherjee M."/>
            <person name="Tripathy S."/>
        </authorList>
    </citation>
    <scope>NUCLEOTIDE SEQUENCE</scope>
    <source>
        <strain evidence="1">BDU141951</strain>
    </source>
</reference>
<dbReference type="AlphaFoldDB" id="A0A0C1V5M7"/>
<dbReference type="SUPFAM" id="SSF54909">
    <property type="entry name" value="Dimeric alpha+beta barrel"/>
    <property type="match status" value="1"/>
</dbReference>
<protein>
    <submittedName>
        <fullName evidence="1">Antibiotic biosynthesis monooxygenase</fullName>
    </submittedName>
</protein>
<dbReference type="InterPro" id="IPR011008">
    <property type="entry name" value="Dimeric_a/b-barrel"/>
</dbReference>
<accession>A0A0C1V5M7</accession>
<sequence>MTDFLDCLKHKYAYIAIGEFKPGCFSEARQLYEKAVSTYTGEGFDGAYLLQEPDSDRGIAIIFWDNPGDMTEHHTKVYDEALSQISHLFAEPPKTGFYEVCSEIMPMLAGAMASN</sequence>
<comment type="caution">
    <text evidence="1">The sequence shown here is derived from an EMBL/GenBank/DDBJ whole genome shotgun (WGS) entry which is preliminary data.</text>
</comment>
<name>A0A0C1V5M7_9CYAN</name>
<dbReference type="GO" id="GO:0004497">
    <property type="term" value="F:monooxygenase activity"/>
    <property type="evidence" value="ECO:0007669"/>
    <property type="project" value="UniProtKB-KW"/>
</dbReference>
<dbReference type="EMBL" id="JTHE02000003">
    <property type="protein sequence ID" value="NEV67396.1"/>
    <property type="molecule type" value="Genomic_DNA"/>
</dbReference>
<evidence type="ECO:0000313" key="1">
    <source>
        <dbReference type="EMBL" id="NEV67396.1"/>
    </source>
</evidence>
<keyword evidence="1" id="KW-0560">Oxidoreductase</keyword>
<reference evidence="1" key="1">
    <citation type="submission" date="2014-11" db="EMBL/GenBank/DDBJ databases">
        <authorList>
            <person name="Malar M.C."/>
            <person name="Sen D."/>
            <person name="Tripathy S."/>
        </authorList>
    </citation>
    <scope>NUCLEOTIDE SEQUENCE</scope>
    <source>
        <strain evidence="1">BDU141951</strain>
    </source>
</reference>